<dbReference type="RefSeq" id="WP_134337501.1">
    <property type="nucleotide sequence ID" value="NZ_BMCZ01000006.1"/>
</dbReference>
<sequence length="382" mass="43629">MEKQPIKLGIDAKWYFDGPPSGNMVVKNLVNQMVKHHAGFDLYLVFANKHKQQALNYFPAHVKTMFLPSVPNILSNMFLVPFAARKYGLDAMLFQNFTSLWPKKLFKVAYIHDMLFLDYPQYYTNTERRYFKYMKSTAARANLIITISKSEQKRLIDNFVAQKKNIAIVHHGISENFKPLAHYPKEHAEALMYRYHLPKKYLLFVGRINIRKNLLTLIKAISLIDDQDIKLIIVGESSALNGELRAIIGDYGLRDRIVFTGYVPEADLYLIYANAKVFCFPSYAEGFGLPPLEAMQCGVPVVVSNRTAMPEVCGDAAVYADPEDPQDIAKKINLLLNNGLYYMKKVVDGIDHSKNFNWQRSAAEILTLIAKAYDTCKNYSKA</sequence>
<proteinExistence type="predicted"/>
<feature type="domain" description="Glycosyl transferase family 1" evidence="2">
    <location>
        <begin position="199"/>
        <end position="339"/>
    </location>
</feature>
<accession>A0A4Y8A9E2</accession>
<reference evidence="4 7" key="3">
    <citation type="submission" date="2020-08" db="EMBL/GenBank/DDBJ databases">
        <title>Genomic Encyclopedia of Type Strains, Phase IV (KMG-IV): sequencing the most valuable type-strain genomes for metagenomic binning, comparative biology and taxonomic classification.</title>
        <authorList>
            <person name="Goeker M."/>
        </authorList>
    </citation>
    <scope>NUCLEOTIDE SEQUENCE [LARGE SCALE GENOMIC DNA]</scope>
    <source>
        <strain evidence="4 7">DSM 100995</strain>
    </source>
</reference>
<evidence type="ECO:0000313" key="6">
    <source>
        <dbReference type="Proteomes" id="UP000297248"/>
    </source>
</evidence>
<dbReference type="EMBL" id="JACIEG010000006">
    <property type="protein sequence ID" value="MBB3970512.1"/>
    <property type="molecule type" value="Genomic_DNA"/>
</dbReference>
<evidence type="ECO:0000259" key="3">
    <source>
        <dbReference type="Pfam" id="PF13439"/>
    </source>
</evidence>
<dbReference type="PANTHER" id="PTHR46401">
    <property type="entry name" value="GLYCOSYLTRANSFERASE WBBK-RELATED"/>
    <property type="match status" value="1"/>
</dbReference>
<dbReference type="GO" id="GO:0016757">
    <property type="term" value="F:glycosyltransferase activity"/>
    <property type="evidence" value="ECO:0007669"/>
    <property type="project" value="InterPro"/>
</dbReference>
<reference evidence="5 6" key="1">
    <citation type="journal article" date="2016" name="Int. J. Syst. Evol. Microbiol.">
        <title>Proposal of Mucilaginibacter phyllosphaerae sp. nov. isolated from the phyllosphere of Galium album.</title>
        <authorList>
            <person name="Aydogan E.L."/>
            <person name="Busse H.J."/>
            <person name="Moser G."/>
            <person name="Muller C."/>
            <person name="Kampfer P."/>
            <person name="Glaeser S.P."/>
        </authorList>
    </citation>
    <scope>NUCLEOTIDE SEQUENCE [LARGE SCALE GENOMIC DNA]</scope>
    <source>
        <strain evidence="5 6">PP-F2FG21</strain>
    </source>
</reference>
<dbReference type="CDD" id="cd03809">
    <property type="entry name" value="GT4_MtfB-like"/>
    <property type="match status" value="1"/>
</dbReference>
<dbReference type="Proteomes" id="UP000297248">
    <property type="component" value="Unassembled WGS sequence"/>
</dbReference>
<dbReference type="InterPro" id="IPR001296">
    <property type="entry name" value="Glyco_trans_1"/>
</dbReference>
<keyword evidence="1 5" id="KW-0808">Transferase</keyword>
<dbReference type="Gene3D" id="3.40.50.2000">
    <property type="entry name" value="Glycogen Phosphorylase B"/>
    <property type="match status" value="2"/>
</dbReference>
<evidence type="ECO:0000256" key="1">
    <source>
        <dbReference type="ARBA" id="ARBA00022679"/>
    </source>
</evidence>
<dbReference type="GO" id="GO:0009103">
    <property type="term" value="P:lipopolysaccharide biosynthetic process"/>
    <property type="evidence" value="ECO:0007669"/>
    <property type="project" value="TreeGrafter"/>
</dbReference>
<evidence type="ECO:0000313" key="4">
    <source>
        <dbReference type="EMBL" id="MBB3970512.1"/>
    </source>
</evidence>
<dbReference type="SUPFAM" id="SSF53756">
    <property type="entry name" value="UDP-Glycosyltransferase/glycogen phosphorylase"/>
    <property type="match status" value="1"/>
</dbReference>
<dbReference type="InterPro" id="IPR028098">
    <property type="entry name" value="Glyco_trans_4-like_N"/>
</dbReference>
<dbReference type="Pfam" id="PF13439">
    <property type="entry name" value="Glyco_transf_4"/>
    <property type="match status" value="1"/>
</dbReference>
<dbReference type="AlphaFoldDB" id="A0A4Y8A9E2"/>
<comment type="caution">
    <text evidence="5">The sequence shown here is derived from an EMBL/GenBank/DDBJ whole genome shotgun (WGS) entry which is preliminary data.</text>
</comment>
<keyword evidence="7" id="KW-1185">Reference proteome</keyword>
<dbReference type="Pfam" id="PF00534">
    <property type="entry name" value="Glycos_transf_1"/>
    <property type="match status" value="1"/>
</dbReference>
<evidence type="ECO:0000313" key="5">
    <source>
        <dbReference type="EMBL" id="TEW64527.1"/>
    </source>
</evidence>
<organism evidence="5 6">
    <name type="scientific">Mucilaginibacter phyllosphaerae</name>
    <dbReference type="NCBI Taxonomy" id="1812349"/>
    <lineage>
        <taxon>Bacteria</taxon>
        <taxon>Pseudomonadati</taxon>
        <taxon>Bacteroidota</taxon>
        <taxon>Sphingobacteriia</taxon>
        <taxon>Sphingobacteriales</taxon>
        <taxon>Sphingobacteriaceae</taxon>
        <taxon>Mucilaginibacter</taxon>
    </lineage>
</organism>
<dbReference type="Proteomes" id="UP000583101">
    <property type="component" value="Unassembled WGS sequence"/>
</dbReference>
<name>A0A4Y8A9E2_9SPHI</name>
<evidence type="ECO:0000313" key="7">
    <source>
        <dbReference type="Proteomes" id="UP000583101"/>
    </source>
</evidence>
<protein>
    <submittedName>
        <fullName evidence="5">Glycosyltransferase family 1 protein</fullName>
    </submittedName>
    <submittedName>
        <fullName evidence="4">Glycosyltransferase involved in cell wall biosynthesis</fullName>
    </submittedName>
</protein>
<feature type="domain" description="Glycosyltransferase subfamily 4-like N-terminal" evidence="3">
    <location>
        <begin position="24"/>
        <end position="174"/>
    </location>
</feature>
<dbReference type="OrthoDB" id="9801609at2"/>
<reference evidence="5" key="2">
    <citation type="submission" date="2019-03" db="EMBL/GenBank/DDBJ databases">
        <authorList>
            <person name="Yan Y.-Q."/>
            <person name="Du Z.-J."/>
        </authorList>
    </citation>
    <scope>NUCLEOTIDE SEQUENCE</scope>
    <source>
        <strain evidence="5">PP-F2FG21</strain>
    </source>
</reference>
<gene>
    <name evidence="5" type="ORF">E2R65_16015</name>
    <name evidence="4" type="ORF">GGR35_003135</name>
</gene>
<evidence type="ECO:0000259" key="2">
    <source>
        <dbReference type="Pfam" id="PF00534"/>
    </source>
</evidence>
<dbReference type="PANTHER" id="PTHR46401:SF2">
    <property type="entry name" value="GLYCOSYLTRANSFERASE WBBK-RELATED"/>
    <property type="match status" value="1"/>
</dbReference>
<dbReference type="EMBL" id="SNQG01000006">
    <property type="protein sequence ID" value="TEW64527.1"/>
    <property type="molecule type" value="Genomic_DNA"/>
</dbReference>